<evidence type="ECO:0000256" key="3">
    <source>
        <dbReference type="PROSITE-ProRule" id="PRU00023"/>
    </source>
</evidence>
<dbReference type="InterPro" id="IPR002110">
    <property type="entry name" value="Ankyrin_rpt"/>
</dbReference>
<feature type="repeat" description="ANK" evidence="3">
    <location>
        <begin position="373"/>
        <end position="405"/>
    </location>
</feature>
<dbReference type="EMBL" id="JBGBPQ010000002">
    <property type="protein sequence ID" value="KAL1528485.1"/>
    <property type="molecule type" value="Genomic_DNA"/>
</dbReference>
<keyword evidence="2 4" id="KW-0802">TPR repeat</keyword>
<dbReference type="Pfam" id="PF12796">
    <property type="entry name" value="Ank_2"/>
    <property type="match status" value="2"/>
</dbReference>
<dbReference type="InterPro" id="IPR036770">
    <property type="entry name" value="Ankyrin_rpt-contain_sf"/>
</dbReference>
<evidence type="ECO:0000256" key="1">
    <source>
        <dbReference type="ARBA" id="ARBA00022737"/>
    </source>
</evidence>
<dbReference type="PROSITE" id="PS50005">
    <property type="entry name" value="TPR"/>
    <property type="match status" value="1"/>
</dbReference>
<dbReference type="Gene3D" id="1.25.40.10">
    <property type="entry name" value="Tetratricopeptide repeat domain"/>
    <property type="match status" value="2"/>
</dbReference>
<reference evidence="6 7" key="1">
    <citation type="journal article" date="2024" name="Science">
        <title>Giant polyketide synthase enzymes in the biosynthesis of giant marine polyether toxins.</title>
        <authorList>
            <person name="Fallon T.R."/>
            <person name="Shende V.V."/>
            <person name="Wierzbicki I.H."/>
            <person name="Pendleton A.L."/>
            <person name="Watervoot N.F."/>
            <person name="Auber R.P."/>
            <person name="Gonzalez D.J."/>
            <person name="Wisecaver J.H."/>
            <person name="Moore B.S."/>
        </authorList>
    </citation>
    <scope>NUCLEOTIDE SEQUENCE [LARGE SCALE GENOMIC DNA]</scope>
    <source>
        <strain evidence="6 7">12B1</strain>
    </source>
</reference>
<dbReference type="PANTHER" id="PTHR22904:SF523">
    <property type="entry name" value="STRESS-INDUCED-PHOSPHOPROTEIN 1"/>
    <property type="match status" value="1"/>
</dbReference>
<sequence length="573" mass="60071">MTGAALLHAAKTGELATLRELLAQDGAHLLGFRGEGTPDAVIGNTAVHWAAAKGQAAALRLLLEAQGDPHARNQGDSTPLHTAAMNGHAECAKLLLDAGADPRQCDEFGDSPLSLAAAKGHAAVAALLQAAAEAPAGWEECKAKGNTAFHAGQHDAALAWYTQAVSLAPQAEAAPLHSNRSACLAAAGDFDGALEAARLAVELRPEWAKAHARVGAALHGKGEWAAAEEAYAQAVRLEPTNGAAAAALKEVRLAARNARLEALIERGAFQKQESAEASCGGGEAKGKKEKSAEQLEYARVVGEWMAAAKAGDVAALERLLAQHAWLLTNRSEETAESLLGNTATHWAAAHGRVEAVRWLLSREGVQRDGTNQAGGTPLHSAAAHARASVVSVLLEAGADPSAKDDSGETPRDAATRRGYRSVEAVFDRGPTSNLEARWGATGSTRPESIESAKQAGNEAFSSTDPAVLRRAIWHYTDALLLRPPEEMQVVLLSNRSAAHAKCAQYHAALEDAEQVVALKPDWGKGHGRRAAALQGLQDWKQAEAAYRLGLQCDPSNAQLKQGLQEVLERTSGA</sequence>
<dbReference type="AlphaFoldDB" id="A0AB34K370"/>
<dbReference type="SMART" id="SM00248">
    <property type="entry name" value="ANK"/>
    <property type="match status" value="5"/>
</dbReference>
<feature type="repeat" description="ANK" evidence="3">
    <location>
        <begin position="42"/>
        <end position="74"/>
    </location>
</feature>
<evidence type="ECO:0000313" key="7">
    <source>
        <dbReference type="Proteomes" id="UP001515480"/>
    </source>
</evidence>
<gene>
    <name evidence="6" type="ORF">AB1Y20_009828</name>
</gene>
<feature type="repeat" description="ANK" evidence="3">
    <location>
        <begin position="75"/>
        <end position="107"/>
    </location>
</feature>
<keyword evidence="7" id="KW-1185">Reference proteome</keyword>
<dbReference type="SMART" id="SM00028">
    <property type="entry name" value="TPR"/>
    <property type="match status" value="5"/>
</dbReference>
<dbReference type="Pfam" id="PF13181">
    <property type="entry name" value="TPR_8"/>
    <property type="match status" value="1"/>
</dbReference>
<feature type="region of interest" description="Disordered" evidence="5">
    <location>
        <begin position="398"/>
        <end position="420"/>
    </location>
</feature>
<feature type="compositionally biased region" description="Basic and acidic residues" evidence="5">
    <location>
        <begin position="401"/>
        <end position="415"/>
    </location>
</feature>
<dbReference type="PROSITE" id="PS50297">
    <property type="entry name" value="ANK_REP_REGION"/>
    <property type="match status" value="3"/>
</dbReference>
<name>A0AB34K370_PRYPA</name>
<dbReference type="PANTHER" id="PTHR22904">
    <property type="entry name" value="TPR REPEAT CONTAINING PROTEIN"/>
    <property type="match status" value="1"/>
</dbReference>
<proteinExistence type="predicted"/>
<dbReference type="InterPro" id="IPR019734">
    <property type="entry name" value="TPR_rpt"/>
</dbReference>
<dbReference type="Gene3D" id="1.25.40.20">
    <property type="entry name" value="Ankyrin repeat-containing domain"/>
    <property type="match status" value="4"/>
</dbReference>
<dbReference type="InterPro" id="IPR011990">
    <property type="entry name" value="TPR-like_helical_dom_sf"/>
</dbReference>
<organism evidence="6 7">
    <name type="scientific">Prymnesium parvum</name>
    <name type="common">Toxic golden alga</name>
    <dbReference type="NCBI Taxonomy" id="97485"/>
    <lineage>
        <taxon>Eukaryota</taxon>
        <taxon>Haptista</taxon>
        <taxon>Haptophyta</taxon>
        <taxon>Prymnesiophyceae</taxon>
        <taxon>Prymnesiales</taxon>
        <taxon>Prymnesiaceae</taxon>
        <taxon>Prymnesium</taxon>
    </lineage>
</organism>
<dbReference type="PROSITE" id="PS50088">
    <property type="entry name" value="ANK_REPEAT"/>
    <property type="match status" value="3"/>
</dbReference>
<feature type="repeat" description="TPR" evidence="4">
    <location>
        <begin position="208"/>
        <end position="241"/>
    </location>
</feature>
<dbReference type="GO" id="GO:0051879">
    <property type="term" value="F:Hsp90 protein binding"/>
    <property type="evidence" value="ECO:0007669"/>
    <property type="project" value="TreeGrafter"/>
</dbReference>
<evidence type="ECO:0000256" key="5">
    <source>
        <dbReference type="SAM" id="MobiDB-lite"/>
    </source>
</evidence>
<comment type="caution">
    <text evidence="6">The sequence shown here is derived from an EMBL/GenBank/DDBJ whole genome shotgun (WGS) entry which is preliminary data.</text>
</comment>
<dbReference type="PRINTS" id="PR01415">
    <property type="entry name" value="ANKYRIN"/>
</dbReference>
<protein>
    <submittedName>
        <fullName evidence="6">Uncharacterized protein</fullName>
    </submittedName>
</protein>
<dbReference type="SUPFAM" id="SSF48403">
    <property type="entry name" value="Ankyrin repeat"/>
    <property type="match status" value="1"/>
</dbReference>
<dbReference type="Proteomes" id="UP001515480">
    <property type="component" value="Unassembled WGS sequence"/>
</dbReference>
<evidence type="ECO:0000313" key="6">
    <source>
        <dbReference type="EMBL" id="KAL1528485.1"/>
    </source>
</evidence>
<dbReference type="SUPFAM" id="SSF48452">
    <property type="entry name" value="TPR-like"/>
    <property type="match status" value="2"/>
</dbReference>
<evidence type="ECO:0000256" key="2">
    <source>
        <dbReference type="ARBA" id="ARBA00022803"/>
    </source>
</evidence>
<evidence type="ECO:0000256" key="4">
    <source>
        <dbReference type="PROSITE-ProRule" id="PRU00339"/>
    </source>
</evidence>
<accession>A0AB34K370</accession>
<keyword evidence="3" id="KW-0040">ANK repeat</keyword>
<keyword evidence="1" id="KW-0677">Repeat</keyword>